<evidence type="ECO:0000259" key="2">
    <source>
        <dbReference type="PROSITE" id="PS50213"/>
    </source>
</evidence>
<dbReference type="OrthoDB" id="5551751at2759"/>
<dbReference type="EMBL" id="CAJPDQ010000039">
    <property type="protein sequence ID" value="CAF9931547.1"/>
    <property type="molecule type" value="Genomic_DNA"/>
</dbReference>
<evidence type="ECO:0000256" key="1">
    <source>
        <dbReference type="ARBA" id="ARBA00022729"/>
    </source>
</evidence>
<protein>
    <recommendedName>
        <fullName evidence="2">FAS1 domain-containing protein</fullName>
    </recommendedName>
</protein>
<evidence type="ECO:0000313" key="4">
    <source>
        <dbReference type="Proteomes" id="UP000664169"/>
    </source>
</evidence>
<dbReference type="PANTHER" id="PTHR28156">
    <property type="entry name" value="FAS1 DOMAIN-CONTAINING PROTEIN YDR262W"/>
    <property type="match status" value="1"/>
</dbReference>
<dbReference type="InterPro" id="IPR036378">
    <property type="entry name" value="FAS1_dom_sf"/>
</dbReference>
<evidence type="ECO:0000313" key="3">
    <source>
        <dbReference type="EMBL" id="CAF9931547.1"/>
    </source>
</evidence>
<organism evidence="3 4">
    <name type="scientific">Gomphillus americanus</name>
    <dbReference type="NCBI Taxonomy" id="1940652"/>
    <lineage>
        <taxon>Eukaryota</taxon>
        <taxon>Fungi</taxon>
        <taxon>Dikarya</taxon>
        <taxon>Ascomycota</taxon>
        <taxon>Pezizomycotina</taxon>
        <taxon>Lecanoromycetes</taxon>
        <taxon>OSLEUM clade</taxon>
        <taxon>Ostropomycetidae</taxon>
        <taxon>Ostropales</taxon>
        <taxon>Graphidaceae</taxon>
        <taxon>Gomphilloideae</taxon>
        <taxon>Gomphillus</taxon>
    </lineage>
</organism>
<dbReference type="InterPro" id="IPR000782">
    <property type="entry name" value="FAS1_domain"/>
</dbReference>
<reference evidence="3" key="1">
    <citation type="submission" date="2021-03" db="EMBL/GenBank/DDBJ databases">
        <authorList>
            <person name="Tagirdzhanova G."/>
        </authorList>
    </citation>
    <scope>NUCLEOTIDE SEQUENCE</scope>
</reference>
<comment type="caution">
    <text evidence="3">The sequence shown here is derived from an EMBL/GenBank/DDBJ whole genome shotgun (WGS) entry which is preliminary data.</text>
</comment>
<gene>
    <name evidence="3" type="ORF">GOMPHAMPRED_005937</name>
</gene>
<name>A0A8H3FYX7_9LECA</name>
<dbReference type="PANTHER" id="PTHR28156:SF1">
    <property type="entry name" value="FAS1 DOMAIN-CONTAINING PROTEIN YDR262W"/>
    <property type="match status" value="1"/>
</dbReference>
<accession>A0A8H3FYX7</accession>
<keyword evidence="1" id="KW-0732">Signal</keyword>
<dbReference type="InterPro" id="IPR040200">
    <property type="entry name" value="Mug57-like"/>
</dbReference>
<dbReference type="PROSITE" id="PS50213">
    <property type="entry name" value="FAS1"/>
    <property type="match status" value="1"/>
</dbReference>
<proteinExistence type="predicted"/>
<feature type="domain" description="FAS1" evidence="2">
    <location>
        <begin position="8"/>
        <end position="158"/>
    </location>
</feature>
<sequence length="161" mass="17697">MSTTSKSSLSISDVLPQTRSINIFAGLTRDIDPINDRLTTPSQNSTILAPLNSAIQALDRKPWEDEEEIKAFGGFETNAYGLGDGEHRANQNLRRFVERHVVPVSPWAEKEKVQTLAGDTVWWEQGEDGKVVMPAGVKVGSVPSKVGNGEVWVLEGVLRKQ</sequence>
<dbReference type="Gene3D" id="2.30.180.10">
    <property type="entry name" value="FAS1 domain"/>
    <property type="match status" value="1"/>
</dbReference>
<dbReference type="Proteomes" id="UP000664169">
    <property type="component" value="Unassembled WGS sequence"/>
</dbReference>
<dbReference type="AlphaFoldDB" id="A0A8H3FYX7"/>
<keyword evidence="4" id="KW-1185">Reference proteome</keyword>
<dbReference type="SUPFAM" id="SSF82153">
    <property type="entry name" value="FAS1 domain"/>
    <property type="match status" value="1"/>
</dbReference>